<name>A0A1G5Q9N9_9RHOB</name>
<dbReference type="RefSeq" id="WP_090217459.1">
    <property type="nucleotide sequence ID" value="NZ_FMWG01000003.1"/>
</dbReference>
<sequence>MTATNKELLETYLDEVWCKGNTHKIKDFLAIDHDIKGTYYDGVMSIEDLTAQTHALHALVQNPHYTITHAVEQEDTISIRALFTLTAAHNTGQSFTIQVHLFMRAKDGKIAELSSLIDMMSLFEHLGQLPSDVLPICMTGQRLRWAEESLELEN</sequence>
<protein>
    <submittedName>
        <fullName evidence="1">SnoaL-like polyketide cyclase</fullName>
    </submittedName>
</protein>
<dbReference type="GO" id="GO:0030638">
    <property type="term" value="P:polyketide metabolic process"/>
    <property type="evidence" value="ECO:0007669"/>
    <property type="project" value="InterPro"/>
</dbReference>
<dbReference type="STRING" id="1156985.SAMN04488118_103330"/>
<accession>A0A1G5Q9N9</accession>
<reference evidence="1 2" key="1">
    <citation type="submission" date="2016-10" db="EMBL/GenBank/DDBJ databases">
        <authorList>
            <person name="de Groot N.N."/>
        </authorList>
    </citation>
    <scope>NUCLEOTIDE SEQUENCE [LARGE SCALE GENOMIC DNA]</scope>
    <source>
        <strain evidence="1 2">U95</strain>
    </source>
</reference>
<proteinExistence type="predicted"/>
<keyword evidence="2" id="KW-1185">Reference proteome</keyword>
<dbReference type="SUPFAM" id="SSF54427">
    <property type="entry name" value="NTF2-like"/>
    <property type="match status" value="1"/>
</dbReference>
<evidence type="ECO:0000313" key="2">
    <source>
        <dbReference type="Proteomes" id="UP000198767"/>
    </source>
</evidence>
<dbReference type="Gene3D" id="3.10.450.50">
    <property type="match status" value="1"/>
</dbReference>
<dbReference type="Pfam" id="PF07366">
    <property type="entry name" value="SnoaL"/>
    <property type="match status" value="1"/>
</dbReference>
<dbReference type="AlphaFoldDB" id="A0A1G5Q9N9"/>
<dbReference type="OrthoDB" id="7844074at2"/>
<dbReference type="InterPro" id="IPR032710">
    <property type="entry name" value="NTF2-like_dom_sf"/>
</dbReference>
<gene>
    <name evidence="1" type="ORF">SAMN04488118_103330</name>
</gene>
<evidence type="ECO:0000313" key="1">
    <source>
        <dbReference type="EMBL" id="SCZ58544.1"/>
    </source>
</evidence>
<dbReference type="EMBL" id="FMWG01000003">
    <property type="protein sequence ID" value="SCZ58544.1"/>
    <property type="molecule type" value="Genomic_DNA"/>
</dbReference>
<dbReference type="Proteomes" id="UP000198767">
    <property type="component" value="Unassembled WGS sequence"/>
</dbReference>
<dbReference type="InterPro" id="IPR009959">
    <property type="entry name" value="Cyclase_SnoaL-like"/>
</dbReference>
<organism evidence="1 2">
    <name type="scientific">Epibacterium ulvae</name>
    <dbReference type="NCBI Taxonomy" id="1156985"/>
    <lineage>
        <taxon>Bacteria</taxon>
        <taxon>Pseudomonadati</taxon>
        <taxon>Pseudomonadota</taxon>
        <taxon>Alphaproteobacteria</taxon>
        <taxon>Rhodobacterales</taxon>
        <taxon>Roseobacteraceae</taxon>
        <taxon>Epibacterium</taxon>
    </lineage>
</organism>